<protein>
    <submittedName>
        <fullName evidence="1">Uncharacterized protein</fullName>
    </submittedName>
</protein>
<dbReference type="EMBL" id="MFJA01000038">
    <property type="protein sequence ID" value="OGG03169.1"/>
    <property type="molecule type" value="Genomic_DNA"/>
</dbReference>
<sequence length="69" mass="7716">MREPMMAIAGSAISGYLTLDKNSNELEKIALVLNDLARDLSMVFMTQRLAQQSNIGIDYLSVDPRKLED</sequence>
<evidence type="ECO:0000313" key="2">
    <source>
        <dbReference type="Proteomes" id="UP000176665"/>
    </source>
</evidence>
<dbReference type="Proteomes" id="UP000176665">
    <property type="component" value="Unassembled WGS sequence"/>
</dbReference>
<reference evidence="1 2" key="1">
    <citation type="journal article" date="2016" name="Nat. Commun.">
        <title>Thousands of microbial genomes shed light on interconnected biogeochemical processes in an aquifer system.</title>
        <authorList>
            <person name="Anantharaman K."/>
            <person name="Brown C.T."/>
            <person name="Hug L.A."/>
            <person name="Sharon I."/>
            <person name="Castelle C.J."/>
            <person name="Probst A.J."/>
            <person name="Thomas B.C."/>
            <person name="Singh A."/>
            <person name="Wilkins M.J."/>
            <person name="Karaoz U."/>
            <person name="Brodie E.L."/>
            <person name="Williams K.H."/>
            <person name="Hubbard S.S."/>
            <person name="Banfield J.F."/>
        </authorList>
    </citation>
    <scope>NUCLEOTIDE SEQUENCE [LARGE SCALE GENOMIC DNA]</scope>
</reference>
<comment type="caution">
    <text evidence="1">The sequence shown here is derived from an EMBL/GenBank/DDBJ whole genome shotgun (WGS) entry which is preliminary data.</text>
</comment>
<organism evidence="1 2">
    <name type="scientific">Candidatus Gottesmanbacteria bacterium RBG_16_37_8</name>
    <dbReference type="NCBI Taxonomy" id="1798371"/>
    <lineage>
        <taxon>Bacteria</taxon>
        <taxon>Candidatus Gottesmaniibacteriota</taxon>
    </lineage>
</organism>
<gene>
    <name evidence="1" type="ORF">A2W14_03670</name>
</gene>
<evidence type="ECO:0000313" key="1">
    <source>
        <dbReference type="EMBL" id="OGG03169.1"/>
    </source>
</evidence>
<accession>A0A1F5YSL8</accession>
<proteinExistence type="predicted"/>
<dbReference type="AlphaFoldDB" id="A0A1F5YSL8"/>
<name>A0A1F5YSL8_9BACT</name>